<feature type="compositionally biased region" description="Gly residues" evidence="1">
    <location>
        <begin position="254"/>
        <end position="291"/>
    </location>
</feature>
<keyword evidence="3" id="KW-1185">Reference proteome</keyword>
<protein>
    <submittedName>
        <fullName evidence="2">Uncharacterized protein</fullName>
    </submittedName>
</protein>
<dbReference type="OrthoDB" id="3238125at2"/>
<proteinExistence type="predicted"/>
<gene>
    <name evidence="2" type="ORF">EHS19_04010</name>
</gene>
<organism evidence="2 3">
    <name type="scientific">Bifidobacterium jacchi</name>
    <dbReference type="NCBI Taxonomy" id="2490545"/>
    <lineage>
        <taxon>Bacteria</taxon>
        <taxon>Bacillati</taxon>
        <taxon>Actinomycetota</taxon>
        <taxon>Actinomycetes</taxon>
        <taxon>Bifidobacteriales</taxon>
        <taxon>Bifidobacteriaceae</taxon>
        <taxon>Bifidobacterium</taxon>
    </lineage>
</organism>
<feature type="region of interest" description="Disordered" evidence="1">
    <location>
        <begin position="248"/>
        <end position="291"/>
    </location>
</feature>
<evidence type="ECO:0000313" key="3">
    <source>
        <dbReference type="Proteomes" id="UP000326336"/>
    </source>
</evidence>
<reference evidence="2 3" key="1">
    <citation type="journal article" date="2019" name="Int. J. Syst. Evol. Microbiol.">
        <title>Bifidobacterium jacchi sp. nov., isolated from the faeces of a baby common marmoset (Callithrix jacchus).</title>
        <authorList>
            <person name="Modesto M."/>
            <person name="Watanabe K."/>
            <person name="Arita M."/>
            <person name="Satti M."/>
            <person name="Oki K."/>
            <person name="Sciavilla P."/>
            <person name="Patavino C."/>
            <person name="Camma C."/>
            <person name="Michelini S."/>
            <person name="Sgorbati B."/>
            <person name="Mattarelli P."/>
        </authorList>
    </citation>
    <scope>NUCLEOTIDE SEQUENCE [LARGE SCALE GENOMIC DNA]</scope>
    <source>
        <strain evidence="2 3">MRM 9.3</strain>
    </source>
</reference>
<accession>A0A5N5RKJ8</accession>
<dbReference type="EMBL" id="RQSP01000009">
    <property type="protein sequence ID" value="KAB5607663.1"/>
    <property type="molecule type" value="Genomic_DNA"/>
</dbReference>
<evidence type="ECO:0000313" key="2">
    <source>
        <dbReference type="EMBL" id="KAB5607663.1"/>
    </source>
</evidence>
<sequence length="509" mass="56294">MDDIAQMHIEACTPMLEYDEFMMFLRHSWMVSPDFDGPTLLWNADIGEKSRQSDTERGDTPVVDDHSAERMITTPMQWYMDSLAAIVPTAQHVDDMIQMPINDMPTFRISSMALAGVDAVAGNAMMSTRWVESAHNLGTCVAMATKFVANVADRDGEGYDYLDDLVTRIRVYMSSAARNAEPSVGGQALREIVDVACNEDLRLNTMLMIGLLSCGLSFAHWDDSRTYAYDALGKALSTMSEFARHNGISSSDAGGTGGGTDGAKGAGGSHASGANGGATGTDSGNGGGDAAGGDDAVDDFDYLDDLDDLDDTKEDPETAQAAHRQFRNAVLFLRHDLMRASGDVDEADQFLLDHRDVPAMASAYICRLAIQDRWEELLPFADAMKRDHPDQKLPLYPRELVPYGWDSVREIAMEALGMGLDLRDMYRERIVEAYEPTDTLAALHLKMLSHRSWPDQLEQIVNAYDDGNGRYARNTIYERLMLIEGMRDEARRYCSNFPEAREDLAPLLD</sequence>
<dbReference type="Proteomes" id="UP000326336">
    <property type="component" value="Unassembled WGS sequence"/>
</dbReference>
<comment type="caution">
    <text evidence="2">The sequence shown here is derived from an EMBL/GenBank/DDBJ whole genome shotgun (WGS) entry which is preliminary data.</text>
</comment>
<name>A0A5N5RKJ8_9BIFI</name>
<dbReference type="AlphaFoldDB" id="A0A5N5RKJ8"/>
<evidence type="ECO:0000256" key="1">
    <source>
        <dbReference type="SAM" id="MobiDB-lite"/>
    </source>
</evidence>